<dbReference type="Gene3D" id="3.30.40.10">
    <property type="entry name" value="Zinc/RING finger domain, C3HC4 (zinc finger)"/>
    <property type="match status" value="1"/>
</dbReference>
<evidence type="ECO:0000259" key="2">
    <source>
        <dbReference type="PROSITE" id="PS50089"/>
    </source>
</evidence>
<dbReference type="PROSITE" id="PS50089">
    <property type="entry name" value="ZF_RING_2"/>
    <property type="match status" value="1"/>
</dbReference>
<gene>
    <name evidence="3" type="ORF">GMRT_15319</name>
</gene>
<dbReference type="InterPro" id="IPR001841">
    <property type="entry name" value="Znf_RING"/>
</dbReference>
<keyword evidence="1" id="KW-0863">Zinc-finger</keyword>
<proteinExistence type="predicted"/>
<name>A0A4Z1ST15_GIAMU</name>
<dbReference type="VEuPathDB" id="GiardiaDB:GMRT_15319"/>
<dbReference type="AlphaFoldDB" id="A0A4Z1ST15"/>
<accession>A0A4Z1ST15</accession>
<evidence type="ECO:0000313" key="4">
    <source>
        <dbReference type="Proteomes" id="UP000315496"/>
    </source>
</evidence>
<keyword evidence="1" id="KW-0479">Metal-binding</keyword>
<dbReference type="InterPro" id="IPR013083">
    <property type="entry name" value="Znf_RING/FYVE/PHD"/>
</dbReference>
<evidence type="ECO:0000256" key="1">
    <source>
        <dbReference type="PROSITE-ProRule" id="PRU00175"/>
    </source>
</evidence>
<dbReference type="GO" id="GO:0008270">
    <property type="term" value="F:zinc ion binding"/>
    <property type="evidence" value="ECO:0007669"/>
    <property type="project" value="UniProtKB-KW"/>
</dbReference>
<keyword evidence="4" id="KW-1185">Reference proteome</keyword>
<sequence>MELNSRSTDPLIRDEALLVQPMLIDKVQPEKSLQVYDAYPVNHRDQPMTRGLDSQPLLGVDSGVIVNLAEYDLIHDDNELENLLVSHIRDLNLDEVDKIRTFLKEENLEGVLTKRAEVIIKQFNKYVDRLKGLANNDILAINRFYDNKVELLAAAFETDHSRLESLLGNLDHKLNDLRSLNFKSSLDELARFLKWHNANDDLPSPLEEKLFRMAQCVQNRLTMLQKACAEAYRDAQRSIHHTSEIISNSLSLLCPSCNDPYDSERQALVLAPCGHQLCTVCFTQITDLLYQGRCIYLSPSTSRCPSCKTLIEKVVADRSLNSRATEPELDPRSVLREVYASLGAVQAIIGRRSIFPPTGQAQLDGSSSKGNLP</sequence>
<protein>
    <submittedName>
        <fullName evidence="3">Zinc-RING finger domain-containing protein</fullName>
    </submittedName>
</protein>
<reference evidence="3 4" key="1">
    <citation type="submission" date="2019-05" db="EMBL/GenBank/DDBJ databases">
        <title>The compact genome of Giardia muris reveals important steps in the evolution of intestinal protozoan parasites.</title>
        <authorList>
            <person name="Xu F."/>
            <person name="Jimenez-Gonzalez A."/>
            <person name="Einarsson E."/>
            <person name="Astvaldsson A."/>
            <person name="Peirasmaki D."/>
            <person name="Eckmann L."/>
            <person name="Andersson J.O."/>
            <person name="Svard S.G."/>
            <person name="Jerlstrom-Hultqvist J."/>
        </authorList>
    </citation>
    <scope>NUCLEOTIDE SEQUENCE [LARGE SCALE GENOMIC DNA]</scope>
    <source>
        <strain evidence="3 4">Roberts-Thomson</strain>
    </source>
</reference>
<evidence type="ECO:0000313" key="3">
    <source>
        <dbReference type="EMBL" id="TNJ28900.1"/>
    </source>
</evidence>
<organism evidence="3 4">
    <name type="scientific">Giardia muris</name>
    <dbReference type="NCBI Taxonomy" id="5742"/>
    <lineage>
        <taxon>Eukaryota</taxon>
        <taxon>Metamonada</taxon>
        <taxon>Diplomonadida</taxon>
        <taxon>Hexamitidae</taxon>
        <taxon>Giardiinae</taxon>
        <taxon>Giardia</taxon>
    </lineage>
</organism>
<dbReference type="Proteomes" id="UP000315496">
    <property type="component" value="Chromosome 2"/>
</dbReference>
<dbReference type="OrthoDB" id="66726at2759"/>
<comment type="caution">
    <text evidence="3">The sequence shown here is derived from an EMBL/GenBank/DDBJ whole genome shotgun (WGS) entry which is preliminary data.</text>
</comment>
<keyword evidence="1" id="KW-0862">Zinc</keyword>
<dbReference type="SMART" id="SM00184">
    <property type="entry name" value="RING"/>
    <property type="match status" value="1"/>
</dbReference>
<dbReference type="SUPFAM" id="SSF57850">
    <property type="entry name" value="RING/U-box"/>
    <property type="match status" value="1"/>
</dbReference>
<feature type="domain" description="RING-type" evidence="2">
    <location>
        <begin position="254"/>
        <end position="308"/>
    </location>
</feature>
<dbReference type="EMBL" id="VDLU01000002">
    <property type="protein sequence ID" value="TNJ28900.1"/>
    <property type="molecule type" value="Genomic_DNA"/>
</dbReference>